<evidence type="ECO:0000256" key="1">
    <source>
        <dbReference type="SAM" id="MobiDB-lite"/>
    </source>
</evidence>
<keyword evidence="4" id="KW-1185">Reference proteome</keyword>
<evidence type="ECO:0000313" key="4">
    <source>
        <dbReference type="Proteomes" id="UP000245202"/>
    </source>
</evidence>
<feature type="compositionally biased region" description="Low complexity" evidence="1">
    <location>
        <begin position="43"/>
        <end position="65"/>
    </location>
</feature>
<gene>
    <name evidence="3" type="ORF">PAT3040_02028</name>
</gene>
<feature type="signal peptide" evidence="2">
    <location>
        <begin position="1"/>
        <end position="22"/>
    </location>
</feature>
<reference evidence="3 4" key="1">
    <citation type="submission" date="2017-08" db="EMBL/GenBank/DDBJ databases">
        <title>Substantial Increase in Enzyme Production by Combined Drug-Resistance Mutations in Paenibacillus agaridevorans.</title>
        <authorList>
            <person name="Tanaka Y."/>
            <person name="Funane K."/>
            <person name="Hosaka T."/>
            <person name="Shiwa Y."/>
            <person name="Fujita N."/>
            <person name="Miyazaki T."/>
            <person name="Yoshikawa H."/>
            <person name="Murakami K."/>
            <person name="Kasahara K."/>
            <person name="Inaoka T."/>
            <person name="Hiraga Y."/>
            <person name="Ochi K."/>
        </authorList>
    </citation>
    <scope>NUCLEOTIDE SEQUENCE [LARGE SCALE GENOMIC DNA]</scope>
    <source>
        <strain evidence="3 4">T-3040</strain>
    </source>
</reference>
<evidence type="ECO:0008006" key="5">
    <source>
        <dbReference type="Google" id="ProtNLM"/>
    </source>
</evidence>
<protein>
    <recommendedName>
        <fullName evidence="5">DUF4309 domain-containing protein</fullName>
    </recommendedName>
</protein>
<comment type="caution">
    <text evidence="3">The sequence shown here is derived from an EMBL/GenBank/DDBJ whole genome shotgun (WGS) entry which is preliminary data.</text>
</comment>
<sequence length="221" mass="23705">MNMKPWLYAAALAGALTMTACANGGDNGNVSSQSPTATATAQPSLESTSPPITTTPGATATEQPTKPSAQPQQDGSAATADKLIEIRKLAREGRVPGLSYTVHTSLIDDIEKDWGEADRTDSAGKGIYATYESHHAAFGYNKGSVVFDVRSYADDLKDLSLRDIEQTLGKADSVTENGDDDIYVYQVNEQYELKFVIPASKERVDHISVFSQKDAHNNMAG</sequence>
<feature type="chain" id="PRO_5015350351" description="DUF4309 domain-containing protein" evidence="2">
    <location>
        <begin position="23"/>
        <end position="221"/>
    </location>
</feature>
<accession>A0A2R5ELE4</accession>
<organism evidence="3 4">
    <name type="scientific">Paenibacillus agaridevorans</name>
    <dbReference type="NCBI Taxonomy" id="171404"/>
    <lineage>
        <taxon>Bacteria</taxon>
        <taxon>Bacillati</taxon>
        <taxon>Bacillota</taxon>
        <taxon>Bacilli</taxon>
        <taxon>Bacillales</taxon>
        <taxon>Paenibacillaceae</taxon>
        <taxon>Paenibacillus</taxon>
    </lineage>
</organism>
<name>A0A2R5ELE4_9BACL</name>
<dbReference type="InterPro" id="IPR025453">
    <property type="entry name" value="DUF4309"/>
</dbReference>
<dbReference type="RefSeq" id="WP_108992522.1">
    <property type="nucleotide sequence ID" value="NZ_BDQX01000098.1"/>
</dbReference>
<feature type="compositionally biased region" description="Polar residues" evidence="1">
    <location>
        <begin position="29"/>
        <end position="42"/>
    </location>
</feature>
<proteinExistence type="predicted"/>
<dbReference type="EMBL" id="BDQX01000098">
    <property type="protein sequence ID" value="GBG07476.1"/>
    <property type="molecule type" value="Genomic_DNA"/>
</dbReference>
<evidence type="ECO:0000256" key="2">
    <source>
        <dbReference type="SAM" id="SignalP"/>
    </source>
</evidence>
<dbReference type="PROSITE" id="PS51257">
    <property type="entry name" value="PROKAR_LIPOPROTEIN"/>
    <property type="match status" value="1"/>
</dbReference>
<dbReference type="AlphaFoldDB" id="A0A2R5ELE4"/>
<evidence type="ECO:0000313" key="3">
    <source>
        <dbReference type="EMBL" id="GBG07476.1"/>
    </source>
</evidence>
<feature type="region of interest" description="Disordered" evidence="1">
    <location>
        <begin position="29"/>
        <end position="78"/>
    </location>
</feature>
<keyword evidence="2" id="KW-0732">Signal</keyword>
<dbReference type="Pfam" id="PF14172">
    <property type="entry name" value="DUF4309"/>
    <property type="match status" value="1"/>
</dbReference>
<feature type="compositionally biased region" description="Polar residues" evidence="1">
    <location>
        <begin position="66"/>
        <end position="76"/>
    </location>
</feature>
<dbReference type="Proteomes" id="UP000245202">
    <property type="component" value="Unassembled WGS sequence"/>
</dbReference>